<dbReference type="Pfam" id="PF02453">
    <property type="entry name" value="Reticulon"/>
    <property type="match status" value="1"/>
</dbReference>
<proteinExistence type="predicted"/>
<keyword evidence="2 6" id="KW-0812">Transmembrane</keyword>
<evidence type="ECO:0000313" key="9">
    <source>
        <dbReference type="EMBL" id="CAH3031500.1"/>
    </source>
</evidence>
<dbReference type="InterPro" id="IPR003388">
    <property type="entry name" value="Reticulon"/>
</dbReference>
<dbReference type="PANTHER" id="PTHR45799:SF2">
    <property type="entry name" value="RETICULON-LIKE PROTEIN"/>
    <property type="match status" value="1"/>
</dbReference>
<dbReference type="Gene3D" id="1.20.5.2480">
    <property type="match status" value="1"/>
</dbReference>
<dbReference type="PROSITE" id="PS50845">
    <property type="entry name" value="RETICULON"/>
    <property type="match status" value="1"/>
</dbReference>
<evidence type="ECO:0000256" key="6">
    <source>
        <dbReference type="RuleBase" id="RU363132"/>
    </source>
</evidence>
<evidence type="ECO:0000256" key="2">
    <source>
        <dbReference type="ARBA" id="ARBA00022692"/>
    </source>
</evidence>
<keyword evidence="10" id="KW-1185">Reference proteome</keyword>
<comment type="subcellular location">
    <subcellularLocation>
        <location evidence="1 6">Endoplasmic reticulum membrane</location>
        <topology evidence="1 6">Multi-pass membrane protein</topology>
    </subcellularLocation>
</comment>
<feature type="region of interest" description="Disordered" evidence="7">
    <location>
        <begin position="1"/>
        <end position="88"/>
    </location>
</feature>
<reference evidence="9 10" key="1">
    <citation type="submission" date="2022-05" db="EMBL/GenBank/DDBJ databases">
        <authorList>
            <consortium name="Genoscope - CEA"/>
            <person name="William W."/>
        </authorList>
    </citation>
    <scope>NUCLEOTIDE SEQUENCE [LARGE SCALE GENOMIC DNA]</scope>
</reference>
<sequence length="289" mass="32684">MSDSTPPETGNLLDIDSTGTENQDVSSTTPPFDEPAKEEEEPSLNNDNVSDEKEDTPAVEDLPTDRTETEEKPDEAAPSTKELTSRPARWMKEHGVDQRIIDLIYWRCLKKTGIVVVTGLVLLFSLTMYTFLSVVTFFSMALLTVSLLYRVGMTVMGAIQKTGTDNPFKTILERDVDIPKEKAVEVVEVSIDQMNRLTKELKRLFLVEDIVDSIKFGLLLWVLSYIGAWFNALTLIIIDFILLFSLPRLYEDHQEKVDEYMAIARTQICSVIEQAKSKLPAKLQKQKTS</sequence>
<keyword evidence="4 6" id="KW-1133">Transmembrane helix</keyword>
<dbReference type="PANTHER" id="PTHR45799">
    <property type="entry name" value="RETICULON-LIKE PROTEIN"/>
    <property type="match status" value="1"/>
</dbReference>
<evidence type="ECO:0000256" key="7">
    <source>
        <dbReference type="SAM" id="MobiDB-lite"/>
    </source>
</evidence>
<organism evidence="9 10">
    <name type="scientific">Porites evermanni</name>
    <dbReference type="NCBI Taxonomy" id="104178"/>
    <lineage>
        <taxon>Eukaryota</taxon>
        <taxon>Metazoa</taxon>
        <taxon>Cnidaria</taxon>
        <taxon>Anthozoa</taxon>
        <taxon>Hexacorallia</taxon>
        <taxon>Scleractinia</taxon>
        <taxon>Fungiina</taxon>
        <taxon>Poritidae</taxon>
        <taxon>Porites</taxon>
    </lineage>
</organism>
<gene>
    <name evidence="9" type="ORF">PEVE_00038884</name>
</gene>
<feature type="domain" description="Reticulon" evidence="8">
    <location>
        <begin position="100"/>
        <end position="289"/>
    </location>
</feature>
<comment type="caution">
    <text evidence="9">The sequence shown here is derived from an EMBL/GenBank/DDBJ whole genome shotgun (WGS) entry which is preliminary data.</text>
</comment>
<feature type="transmembrane region" description="Helical" evidence="6">
    <location>
        <begin position="138"/>
        <end position="159"/>
    </location>
</feature>
<evidence type="ECO:0000256" key="5">
    <source>
        <dbReference type="ARBA" id="ARBA00023136"/>
    </source>
</evidence>
<dbReference type="Proteomes" id="UP001159427">
    <property type="component" value="Unassembled WGS sequence"/>
</dbReference>
<accession>A0ABN8MQC3</accession>
<dbReference type="EMBL" id="CALNXI010000672">
    <property type="protein sequence ID" value="CAH3031500.1"/>
    <property type="molecule type" value="Genomic_DNA"/>
</dbReference>
<dbReference type="InterPro" id="IPR046964">
    <property type="entry name" value="RTN1-4"/>
</dbReference>
<keyword evidence="3 6" id="KW-0256">Endoplasmic reticulum</keyword>
<evidence type="ECO:0000313" key="10">
    <source>
        <dbReference type="Proteomes" id="UP001159427"/>
    </source>
</evidence>
<feature type="transmembrane region" description="Helical" evidence="6">
    <location>
        <begin position="113"/>
        <end position="132"/>
    </location>
</feature>
<evidence type="ECO:0000256" key="4">
    <source>
        <dbReference type="ARBA" id="ARBA00022989"/>
    </source>
</evidence>
<protein>
    <recommendedName>
        <fullName evidence="6">Reticulon-like protein</fullName>
    </recommendedName>
</protein>
<feature type="compositionally biased region" description="Polar residues" evidence="7">
    <location>
        <begin position="17"/>
        <end position="30"/>
    </location>
</feature>
<name>A0ABN8MQC3_9CNID</name>
<keyword evidence="5 6" id="KW-0472">Membrane</keyword>
<evidence type="ECO:0000259" key="8">
    <source>
        <dbReference type="PROSITE" id="PS50845"/>
    </source>
</evidence>
<evidence type="ECO:0000256" key="3">
    <source>
        <dbReference type="ARBA" id="ARBA00022824"/>
    </source>
</evidence>
<evidence type="ECO:0000256" key="1">
    <source>
        <dbReference type="ARBA" id="ARBA00004477"/>
    </source>
</evidence>